<dbReference type="GO" id="GO:0071555">
    <property type="term" value="P:cell wall organization"/>
    <property type="evidence" value="ECO:0007669"/>
    <property type="project" value="TreeGrafter"/>
</dbReference>
<feature type="domain" description="Penicillin-binding protein dimerisation" evidence="9">
    <location>
        <begin position="156"/>
        <end position="322"/>
    </location>
</feature>
<comment type="catalytic activity">
    <reaction evidence="6">
        <text>Preferential cleavage: (Ac)2-L-Lys-D-Ala-|-D-Ala. Also transpeptidation of peptidyl-alanyl moieties that are N-acyl substituents of D-alanine.</text>
        <dbReference type="EC" id="3.4.16.4"/>
    </reaction>
</comment>
<evidence type="ECO:0000313" key="12">
    <source>
        <dbReference type="Proteomes" id="UP000257144"/>
    </source>
</evidence>
<evidence type="ECO:0000256" key="2">
    <source>
        <dbReference type="ARBA" id="ARBA00004752"/>
    </source>
</evidence>
<reference evidence="11 12" key="1">
    <citation type="submission" date="2018-07" db="EMBL/GenBank/DDBJ databases">
        <title>Bacillus sp. YLB-04 draft genome sequence.</title>
        <authorList>
            <person name="Yu L."/>
            <person name="Tang X."/>
        </authorList>
    </citation>
    <scope>NUCLEOTIDE SEQUENCE [LARGE SCALE GENOMIC DNA]</scope>
    <source>
        <strain evidence="11 12">YLB-04</strain>
    </source>
</reference>
<dbReference type="InterPro" id="IPR001460">
    <property type="entry name" value="PCN-bd_Tpept"/>
</dbReference>
<feature type="domain" description="Penicillin-binding protein transpeptidase" evidence="8">
    <location>
        <begin position="355"/>
        <end position="662"/>
    </location>
</feature>
<keyword evidence="7" id="KW-0732">Signal</keyword>
<organism evidence="11 12">
    <name type="scientific">Neobacillus piezotolerans</name>
    <dbReference type="NCBI Taxonomy" id="2259171"/>
    <lineage>
        <taxon>Bacteria</taxon>
        <taxon>Bacillati</taxon>
        <taxon>Bacillota</taxon>
        <taxon>Bacilli</taxon>
        <taxon>Bacillales</taxon>
        <taxon>Bacillaceae</taxon>
        <taxon>Neobacillus</taxon>
    </lineage>
</organism>
<dbReference type="RefSeq" id="WP_115451192.1">
    <property type="nucleotide sequence ID" value="NZ_QNQT01000002.1"/>
</dbReference>
<gene>
    <name evidence="11" type="ORF">DRW41_06660</name>
</gene>
<dbReference type="UniPathway" id="UPA00219"/>
<dbReference type="Pfam" id="PF00905">
    <property type="entry name" value="Transpeptidase"/>
    <property type="match status" value="1"/>
</dbReference>
<dbReference type="GO" id="GO:0009252">
    <property type="term" value="P:peptidoglycan biosynthetic process"/>
    <property type="evidence" value="ECO:0007669"/>
    <property type="project" value="UniProtKB-UniPathway"/>
</dbReference>
<dbReference type="AlphaFoldDB" id="A0A3D8GSS9"/>
<dbReference type="SUPFAM" id="SSF56519">
    <property type="entry name" value="Penicillin binding protein dimerisation domain"/>
    <property type="match status" value="1"/>
</dbReference>
<dbReference type="OrthoDB" id="9766847at2"/>
<name>A0A3D8GSS9_9BACI</name>
<comment type="caution">
    <text evidence="11">The sequence shown here is derived from an EMBL/GenBank/DDBJ whole genome shotgun (WGS) entry which is preliminary data.</text>
</comment>
<evidence type="ECO:0000256" key="3">
    <source>
        <dbReference type="ARBA" id="ARBA00007171"/>
    </source>
</evidence>
<dbReference type="Pfam" id="PF03717">
    <property type="entry name" value="PBP_dimer"/>
    <property type="match status" value="1"/>
</dbReference>
<accession>A0A3D8GSS9</accession>
<dbReference type="GO" id="GO:0046677">
    <property type="term" value="P:response to antibiotic"/>
    <property type="evidence" value="ECO:0007669"/>
    <property type="project" value="InterPro"/>
</dbReference>
<dbReference type="Gene3D" id="3.30.1390.30">
    <property type="entry name" value="Penicillin-binding protein 2a, domain 3"/>
    <property type="match status" value="1"/>
</dbReference>
<sequence length="669" mass="72827">MKKLFMIVSAMIFAAALAGCTEKKPDPADRFSEYVELWNKQDFDGMYGYLSADAKASVSKQDFTERYKKIYGDLKINNLNVSFKKPKEDKQKDGEGAQYGFTATMDSIAGPIEFGHDAFLVKEERDKKEDWYVDWNTAYIFPQLGMGDKISLSMQTPERGEIFDRTGNPLATTGLVYEVGVVPKDMEGQEAETIAQLGKLLNMAPESIEKAVKASWVKPDYFVPLKKVSMNDEALIAELIKLEPVQTKKVESRIYPYGAAAAHLVGYVGKVTAEELEKLEGKGYSSGDMIGKRGIEQVFEEQLRGQPGIQIVINKDAGGQEILAEKPVVDGQPVKLTIDAELQMNITAQMNGEVGAAAAINPKTGETLALVSSPTFDPNQVVFGMSAAEWKALDENPNKPLNTRFNKKFAPGSVIKPIVAGAALTANALNPADVMNVKGLKWQKDASWGGYFVTRVHEAANVNLEKALVFSDNIYFAQTALKMGKEGFTEGMKKFAFEEDFGYPFPLQASQIGSLDKDILLADAGYGQAQLEMNIVHLAAAYTPFLNTGNMIKPVLLLDDQHGQVLKEQAISPEAAATVGPILRKIVSDPGGTARAAEIKGYPLSGKTGTAEIKAAQGETGKENGWFVAYNAEAGDILVAMLVEDVQKRGGSQIPVKLVKNVFIEAGKK</sequence>
<proteinExistence type="inferred from homology"/>
<dbReference type="Gene3D" id="3.40.710.10">
    <property type="entry name" value="DD-peptidase/beta-lactamase superfamily"/>
    <property type="match status" value="1"/>
</dbReference>
<dbReference type="InterPro" id="IPR032710">
    <property type="entry name" value="NTF2-like_dom_sf"/>
</dbReference>
<evidence type="ECO:0000256" key="5">
    <source>
        <dbReference type="ARBA" id="ARBA00023136"/>
    </source>
</evidence>
<dbReference type="Gene3D" id="3.90.1310.10">
    <property type="entry name" value="Penicillin-binding protein 2a (Domain 2)"/>
    <property type="match status" value="1"/>
</dbReference>
<feature type="chain" id="PRO_5038655733" description="serine-type D-Ala-D-Ala carboxypeptidase" evidence="7">
    <location>
        <begin position="19"/>
        <end position="669"/>
    </location>
</feature>
<evidence type="ECO:0000256" key="6">
    <source>
        <dbReference type="ARBA" id="ARBA00034000"/>
    </source>
</evidence>
<evidence type="ECO:0000259" key="10">
    <source>
        <dbReference type="Pfam" id="PF05223"/>
    </source>
</evidence>
<dbReference type="Proteomes" id="UP000257144">
    <property type="component" value="Unassembled WGS sequence"/>
</dbReference>
<dbReference type="Pfam" id="PF05223">
    <property type="entry name" value="MecA_N"/>
    <property type="match status" value="1"/>
</dbReference>
<dbReference type="SUPFAM" id="SSF56601">
    <property type="entry name" value="beta-lactamase/transpeptidase-like"/>
    <property type="match status" value="1"/>
</dbReference>
<dbReference type="GO" id="GO:0071972">
    <property type="term" value="F:peptidoglycan L,D-transpeptidase activity"/>
    <property type="evidence" value="ECO:0007669"/>
    <property type="project" value="TreeGrafter"/>
</dbReference>
<evidence type="ECO:0000259" key="8">
    <source>
        <dbReference type="Pfam" id="PF00905"/>
    </source>
</evidence>
<comment type="similarity">
    <text evidence="3">Belongs to the transpeptidase family.</text>
</comment>
<dbReference type="GO" id="GO:0009002">
    <property type="term" value="F:serine-type D-Ala-D-Ala carboxypeptidase activity"/>
    <property type="evidence" value="ECO:0007669"/>
    <property type="project" value="UniProtKB-EC"/>
</dbReference>
<evidence type="ECO:0000256" key="4">
    <source>
        <dbReference type="ARBA" id="ARBA00012448"/>
    </source>
</evidence>
<keyword evidence="5" id="KW-0472">Membrane</keyword>
<feature type="domain" description="NTF2-like N-terminal transpeptidase" evidence="10">
    <location>
        <begin position="27"/>
        <end position="147"/>
    </location>
</feature>
<dbReference type="PROSITE" id="PS51257">
    <property type="entry name" value="PROKAR_LIPOPROTEIN"/>
    <property type="match status" value="1"/>
</dbReference>
<protein>
    <recommendedName>
        <fullName evidence="4">serine-type D-Ala-D-Ala carboxypeptidase</fullName>
        <ecNumber evidence="4">3.4.16.4</ecNumber>
    </recommendedName>
</protein>
<evidence type="ECO:0000313" key="11">
    <source>
        <dbReference type="EMBL" id="RDU37520.1"/>
    </source>
</evidence>
<comment type="subcellular location">
    <subcellularLocation>
        <location evidence="1">Membrane</location>
    </subcellularLocation>
</comment>
<evidence type="ECO:0000259" key="9">
    <source>
        <dbReference type="Pfam" id="PF03717"/>
    </source>
</evidence>
<dbReference type="PANTHER" id="PTHR30627:SF25">
    <property type="entry name" value="PENICILLIN-BINDING PROTEIN 3"/>
    <property type="match status" value="1"/>
</dbReference>
<dbReference type="InterPro" id="IPR005311">
    <property type="entry name" value="PBP_dimer"/>
</dbReference>
<evidence type="ECO:0000256" key="1">
    <source>
        <dbReference type="ARBA" id="ARBA00004370"/>
    </source>
</evidence>
<dbReference type="InterPro" id="IPR007887">
    <property type="entry name" value="MecA_N"/>
</dbReference>
<dbReference type="InterPro" id="IPR050515">
    <property type="entry name" value="Beta-lactam/transpept"/>
</dbReference>
<dbReference type="GO" id="GO:0008658">
    <property type="term" value="F:penicillin binding"/>
    <property type="evidence" value="ECO:0007669"/>
    <property type="project" value="InterPro"/>
</dbReference>
<dbReference type="InterPro" id="IPR036138">
    <property type="entry name" value="PBP_dimer_sf"/>
</dbReference>
<dbReference type="SUPFAM" id="SSF54427">
    <property type="entry name" value="NTF2-like"/>
    <property type="match status" value="1"/>
</dbReference>
<dbReference type="GO" id="GO:0005886">
    <property type="term" value="C:plasma membrane"/>
    <property type="evidence" value="ECO:0007669"/>
    <property type="project" value="TreeGrafter"/>
</dbReference>
<feature type="signal peptide" evidence="7">
    <location>
        <begin position="1"/>
        <end position="18"/>
    </location>
</feature>
<dbReference type="EC" id="3.4.16.4" evidence="4"/>
<dbReference type="PANTHER" id="PTHR30627">
    <property type="entry name" value="PEPTIDOGLYCAN D,D-TRANSPEPTIDASE"/>
    <property type="match status" value="1"/>
</dbReference>
<keyword evidence="12" id="KW-1185">Reference proteome</keyword>
<dbReference type="EMBL" id="QNQT01000002">
    <property type="protein sequence ID" value="RDU37520.1"/>
    <property type="molecule type" value="Genomic_DNA"/>
</dbReference>
<dbReference type="InterPro" id="IPR012338">
    <property type="entry name" value="Beta-lactam/transpept-like"/>
</dbReference>
<evidence type="ECO:0000256" key="7">
    <source>
        <dbReference type="SAM" id="SignalP"/>
    </source>
</evidence>
<dbReference type="Gene3D" id="3.10.450.100">
    <property type="entry name" value="NTF2-like, domain 1"/>
    <property type="match status" value="1"/>
</dbReference>
<comment type="pathway">
    <text evidence="2">Cell wall biogenesis; peptidoglycan biosynthesis.</text>
</comment>